<keyword evidence="3" id="KW-1185">Reference proteome</keyword>
<evidence type="ECO:0000313" key="2">
    <source>
        <dbReference type="EMBL" id="AZQ44575.1"/>
    </source>
</evidence>
<gene>
    <name evidence="2" type="ORF">EJ995_10085</name>
</gene>
<dbReference type="KEGG" id="noj:EJ995_10085"/>
<name>A0A3S9MZ95_9FLAO</name>
<dbReference type="EMBL" id="CP034549">
    <property type="protein sequence ID" value="AZQ44575.1"/>
    <property type="molecule type" value="Genomic_DNA"/>
</dbReference>
<protein>
    <submittedName>
        <fullName evidence="2">Uncharacterized protein</fullName>
    </submittedName>
</protein>
<keyword evidence="1" id="KW-1133">Transmembrane helix</keyword>
<reference evidence="2 3" key="1">
    <citation type="submission" date="2018-12" db="EMBL/GenBank/DDBJ databases">
        <title>Complete genome of Nonlabens sp. MJ115.</title>
        <authorList>
            <person name="Choi H.S."/>
            <person name="Jung J."/>
        </authorList>
    </citation>
    <scope>NUCLEOTIDE SEQUENCE [LARGE SCALE GENOMIC DNA]</scope>
    <source>
        <strain evidence="2 3">MJ115</strain>
    </source>
</reference>
<organism evidence="2 3">
    <name type="scientific">Nonlabens ponticola</name>
    <dbReference type="NCBI Taxonomy" id="2496866"/>
    <lineage>
        <taxon>Bacteria</taxon>
        <taxon>Pseudomonadati</taxon>
        <taxon>Bacteroidota</taxon>
        <taxon>Flavobacteriia</taxon>
        <taxon>Flavobacteriales</taxon>
        <taxon>Flavobacteriaceae</taxon>
        <taxon>Nonlabens</taxon>
    </lineage>
</organism>
<proteinExistence type="predicted"/>
<feature type="transmembrane region" description="Helical" evidence="1">
    <location>
        <begin position="46"/>
        <end position="68"/>
    </location>
</feature>
<keyword evidence="1" id="KW-0812">Transmembrane</keyword>
<sequence length="81" mass="9086">MSGRKYTNQQLRRRYWIFGGLGTGILGFGLTCLIESGFLKHGEAESWQWITAGTLSLVLIMTGLNLMLESLACKLKLQNHL</sequence>
<evidence type="ECO:0000313" key="3">
    <source>
        <dbReference type="Proteomes" id="UP000279600"/>
    </source>
</evidence>
<dbReference type="Proteomes" id="UP000279600">
    <property type="component" value="Chromosome"/>
</dbReference>
<dbReference type="OrthoDB" id="1453686at2"/>
<feature type="transmembrane region" description="Helical" evidence="1">
    <location>
        <begin position="15"/>
        <end position="34"/>
    </location>
</feature>
<evidence type="ECO:0000256" key="1">
    <source>
        <dbReference type="SAM" id="Phobius"/>
    </source>
</evidence>
<dbReference type="RefSeq" id="WP_126448146.1">
    <property type="nucleotide sequence ID" value="NZ_CP034549.1"/>
</dbReference>
<accession>A0A3S9MZ95</accession>
<keyword evidence="1" id="KW-0472">Membrane</keyword>
<dbReference type="AlphaFoldDB" id="A0A3S9MZ95"/>